<dbReference type="PANTHER" id="PTHR11669:SF8">
    <property type="entry name" value="DNA POLYMERASE III SUBUNIT DELTA"/>
    <property type="match status" value="1"/>
</dbReference>
<accession>A0A381QYY5</accession>
<dbReference type="SUPFAM" id="SSF52540">
    <property type="entry name" value="P-loop containing nucleoside triphosphate hydrolases"/>
    <property type="match status" value="1"/>
</dbReference>
<dbReference type="AlphaFoldDB" id="A0A381QYY5"/>
<sequence>MAPLDEDALWDTVVGQEAAVALLRTAARSPVHAYLLVGPPGAGRGEAARAFAGSLFASGAPDGPDSPSASRHRRLSAVGHHPDLLEVEPEGRSLLVADAREITVEGWRSPVEATHKVVVVNRFDTAEPEAVASLLKTIEEPPATTVFVLLSEEVPDSHVTVASRCVRVDLPPLTDEVVSDVLKADGVPSDRATELAEAAAGSLSRARLLAQDPAFHGRRNAWHSVPSRLDGTGAAVAVVVEEMRALIDEAQAPLVTRHAVELEELTEREEAFGTRGSGRRTLVERQRREVRRLRDDELRFGLATISRSYRDRAAGSGGEADMDATARITEATGELIRNPNESLLLQALFLDLPVGGRNGA</sequence>
<dbReference type="InterPro" id="IPR050238">
    <property type="entry name" value="DNA_Rep/Repair_Clamp_Loader"/>
</dbReference>
<protein>
    <submittedName>
        <fullName evidence="1">Uncharacterized protein</fullName>
    </submittedName>
</protein>
<organism evidence="1">
    <name type="scientific">marine metagenome</name>
    <dbReference type="NCBI Taxonomy" id="408172"/>
    <lineage>
        <taxon>unclassified sequences</taxon>
        <taxon>metagenomes</taxon>
        <taxon>ecological metagenomes</taxon>
    </lineage>
</organism>
<dbReference type="EMBL" id="UINC01001569">
    <property type="protein sequence ID" value="SUZ83839.1"/>
    <property type="molecule type" value="Genomic_DNA"/>
</dbReference>
<name>A0A381QYY5_9ZZZZ</name>
<proteinExistence type="predicted"/>
<dbReference type="Gene3D" id="3.40.50.300">
    <property type="entry name" value="P-loop containing nucleotide triphosphate hydrolases"/>
    <property type="match status" value="1"/>
</dbReference>
<evidence type="ECO:0000313" key="1">
    <source>
        <dbReference type="EMBL" id="SUZ83839.1"/>
    </source>
</evidence>
<dbReference type="PANTHER" id="PTHR11669">
    <property type="entry name" value="REPLICATION FACTOR C / DNA POLYMERASE III GAMMA-TAU SUBUNIT"/>
    <property type="match status" value="1"/>
</dbReference>
<dbReference type="InterPro" id="IPR027417">
    <property type="entry name" value="P-loop_NTPase"/>
</dbReference>
<dbReference type="GO" id="GO:0006261">
    <property type="term" value="P:DNA-templated DNA replication"/>
    <property type="evidence" value="ECO:0007669"/>
    <property type="project" value="TreeGrafter"/>
</dbReference>
<dbReference type="Pfam" id="PF13177">
    <property type="entry name" value="DNA_pol3_delta2"/>
    <property type="match status" value="1"/>
</dbReference>
<gene>
    <name evidence="1" type="ORF">METZ01_LOCUS36693</name>
</gene>
<reference evidence="1" key="1">
    <citation type="submission" date="2018-05" db="EMBL/GenBank/DDBJ databases">
        <authorList>
            <person name="Lanie J.A."/>
            <person name="Ng W.-L."/>
            <person name="Kazmierczak K.M."/>
            <person name="Andrzejewski T.M."/>
            <person name="Davidsen T.M."/>
            <person name="Wayne K.J."/>
            <person name="Tettelin H."/>
            <person name="Glass J.I."/>
            <person name="Rusch D."/>
            <person name="Podicherti R."/>
            <person name="Tsui H.-C.T."/>
            <person name="Winkler M.E."/>
        </authorList>
    </citation>
    <scope>NUCLEOTIDE SEQUENCE</scope>
</reference>